<accession>A0A6A4NL03</accession>
<evidence type="ECO:0000256" key="3">
    <source>
        <dbReference type="SAM" id="MobiDB-lite"/>
    </source>
</evidence>
<dbReference type="InterPro" id="IPR036397">
    <property type="entry name" value="RNaseH_sf"/>
</dbReference>
<evidence type="ECO:0000256" key="2">
    <source>
        <dbReference type="ARBA" id="ARBA00022801"/>
    </source>
</evidence>
<evidence type="ECO:0000256" key="1">
    <source>
        <dbReference type="ARBA" id="ARBA00022723"/>
    </source>
</evidence>
<dbReference type="Pfam" id="PF25597">
    <property type="entry name" value="SH3_retrovirus"/>
    <property type="match status" value="1"/>
</dbReference>
<dbReference type="EMBL" id="WOCE01000021">
    <property type="protein sequence ID" value="KAE9589571.1"/>
    <property type="molecule type" value="Genomic_DNA"/>
</dbReference>
<dbReference type="GO" id="GO:0003676">
    <property type="term" value="F:nucleic acid binding"/>
    <property type="evidence" value="ECO:0007669"/>
    <property type="project" value="InterPro"/>
</dbReference>
<comment type="caution">
    <text evidence="5">The sequence shown here is derived from an EMBL/GenBank/DDBJ whole genome shotgun (WGS) entry which is preliminary data.</text>
</comment>
<dbReference type="GO" id="GO:0003964">
    <property type="term" value="F:RNA-directed DNA polymerase activity"/>
    <property type="evidence" value="ECO:0007669"/>
    <property type="project" value="UniProtKB-KW"/>
</dbReference>
<dbReference type="Pfam" id="PF00665">
    <property type="entry name" value="rve"/>
    <property type="match status" value="1"/>
</dbReference>
<proteinExistence type="predicted"/>
<dbReference type="GO" id="GO:0016787">
    <property type="term" value="F:hydrolase activity"/>
    <property type="evidence" value="ECO:0007669"/>
    <property type="project" value="UniProtKB-KW"/>
</dbReference>
<organism evidence="5 6">
    <name type="scientific">Lupinus albus</name>
    <name type="common">White lupine</name>
    <name type="synonym">Lupinus termis</name>
    <dbReference type="NCBI Taxonomy" id="3870"/>
    <lineage>
        <taxon>Eukaryota</taxon>
        <taxon>Viridiplantae</taxon>
        <taxon>Streptophyta</taxon>
        <taxon>Embryophyta</taxon>
        <taxon>Tracheophyta</taxon>
        <taxon>Spermatophyta</taxon>
        <taxon>Magnoliopsida</taxon>
        <taxon>eudicotyledons</taxon>
        <taxon>Gunneridae</taxon>
        <taxon>Pentapetalae</taxon>
        <taxon>rosids</taxon>
        <taxon>fabids</taxon>
        <taxon>Fabales</taxon>
        <taxon>Fabaceae</taxon>
        <taxon>Papilionoideae</taxon>
        <taxon>50 kb inversion clade</taxon>
        <taxon>genistoids sensu lato</taxon>
        <taxon>core genistoids</taxon>
        <taxon>Genisteae</taxon>
        <taxon>Lupinus</taxon>
    </lineage>
</organism>
<feature type="compositionally biased region" description="Polar residues" evidence="3">
    <location>
        <begin position="493"/>
        <end position="505"/>
    </location>
</feature>
<dbReference type="Proteomes" id="UP000447434">
    <property type="component" value="Chromosome 21"/>
</dbReference>
<dbReference type="AlphaFoldDB" id="A0A6A4NL03"/>
<keyword evidence="6" id="KW-1185">Reference proteome</keyword>
<dbReference type="InterPro" id="IPR013103">
    <property type="entry name" value="RVT_2"/>
</dbReference>
<evidence type="ECO:0000313" key="5">
    <source>
        <dbReference type="EMBL" id="KAE9589571.1"/>
    </source>
</evidence>
<feature type="domain" description="Integrase catalytic" evidence="4">
    <location>
        <begin position="180"/>
        <end position="354"/>
    </location>
</feature>
<dbReference type="PANTHER" id="PTHR42648:SF31">
    <property type="entry name" value="RNA-DIRECTED DNA POLYMERASE"/>
    <property type="match status" value="1"/>
</dbReference>
<evidence type="ECO:0000313" key="6">
    <source>
        <dbReference type="Proteomes" id="UP000447434"/>
    </source>
</evidence>
<dbReference type="SUPFAM" id="SSF53098">
    <property type="entry name" value="Ribonuclease H-like"/>
    <property type="match status" value="1"/>
</dbReference>
<keyword evidence="5" id="KW-0808">Transferase</keyword>
<dbReference type="GO" id="GO:0015074">
    <property type="term" value="P:DNA integration"/>
    <property type="evidence" value="ECO:0007669"/>
    <property type="project" value="InterPro"/>
</dbReference>
<dbReference type="Pfam" id="PF13976">
    <property type="entry name" value="gag_pre-integrs"/>
    <property type="match status" value="1"/>
</dbReference>
<gene>
    <name evidence="5" type="ORF">Lalb_Chr21g0310421</name>
</gene>
<protein>
    <submittedName>
        <fullName evidence="5">Putative RNA-directed DNA polymerase</fullName>
    </submittedName>
</protein>
<dbReference type="Gene3D" id="3.30.420.10">
    <property type="entry name" value="Ribonuclease H-like superfamily/Ribonuclease H"/>
    <property type="match status" value="1"/>
</dbReference>
<dbReference type="InterPro" id="IPR025724">
    <property type="entry name" value="GAG-pre-integrase_dom"/>
</dbReference>
<dbReference type="InterPro" id="IPR001584">
    <property type="entry name" value="Integrase_cat-core"/>
</dbReference>
<name>A0A6A4NL03_LUPAL</name>
<dbReference type="Pfam" id="PF07727">
    <property type="entry name" value="RVT_2"/>
    <property type="match status" value="1"/>
</dbReference>
<dbReference type="SUPFAM" id="SSF56672">
    <property type="entry name" value="DNA/RNA polymerases"/>
    <property type="match status" value="1"/>
</dbReference>
<dbReference type="InterPro" id="IPR043502">
    <property type="entry name" value="DNA/RNA_pol_sf"/>
</dbReference>
<keyword evidence="1" id="KW-0479">Metal-binding</keyword>
<keyword evidence="5" id="KW-0695">RNA-directed DNA polymerase</keyword>
<dbReference type="PROSITE" id="PS50994">
    <property type="entry name" value="INTEGRASE"/>
    <property type="match status" value="1"/>
</dbReference>
<dbReference type="GO" id="GO:0046872">
    <property type="term" value="F:metal ion binding"/>
    <property type="evidence" value="ECO:0007669"/>
    <property type="project" value="UniProtKB-KW"/>
</dbReference>
<reference evidence="6" key="1">
    <citation type="journal article" date="2020" name="Nat. Commun.">
        <title>Genome sequence of the cluster root forming white lupin.</title>
        <authorList>
            <person name="Hufnagel B."/>
            <person name="Marques A."/>
            <person name="Soriano A."/>
            <person name="Marques L."/>
            <person name="Divol F."/>
            <person name="Doumas P."/>
            <person name="Sallet E."/>
            <person name="Mancinotti D."/>
            <person name="Carrere S."/>
            <person name="Marande W."/>
            <person name="Arribat S."/>
            <person name="Keller J."/>
            <person name="Huneau C."/>
            <person name="Blein T."/>
            <person name="Aime D."/>
            <person name="Laguerre M."/>
            <person name="Taylor J."/>
            <person name="Schubert V."/>
            <person name="Nelson M."/>
            <person name="Geu-Flores F."/>
            <person name="Crespi M."/>
            <person name="Gallardo-Guerrero K."/>
            <person name="Delaux P.-M."/>
            <person name="Salse J."/>
            <person name="Berges H."/>
            <person name="Guyot R."/>
            <person name="Gouzy J."/>
            <person name="Peret B."/>
        </authorList>
    </citation>
    <scope>NUCLEOTIDE SEQUENCE [LARGE SCALE GENOMIC DNA]</scope>
    <source>
        <strain evidence="6">cv. Amiga</strain>
    </source>
</reference>
<sequence length="816" mass="94978">MEEITRCELIVIEQDTQWTNVTKSMVSHLDTSRTMSIVLLQWRNLVKMMRHNLLARNKLCSHQIPITTIPSTTSVLKITVQKVKVKIQDLSSLKMIGVADIKERLYAMRNNVKAITKPHITHSVKSRNRISSFVCYDSNNWHLRLGHLSHEKLTVMKKNYHAIRCNKTDLPCHICHLAKQKRLPYSNSVSRSANVFDIVHIDIWSPMSMPSTSGHRYFLTVVDDKSRFTWLYFMKAKSEVPDLVRNFTAMISTQFGSKIKCIRSDNGREFYINDFYVENGIEHQTSCVETPQQNDIVERNHQHILGVARSLIFQSELPHYLWDYDISHAILLINKQPTKYLSYKSPYAVLYNNQPNISNLRVFGCLCYASILTSHRRKLDHRARRCNFLGLKSGVKGCIVIDISTHEIFISRNTAFYEQIFPYKNIMKNQSYAENNYPPRPIVDKIYDFTTIEQKDNQDMTRLNSDPNSAYEISDQNQILDSDSNFHDDESHTNASSYNSHHPYQEQTSLFAPRHSLRKKYRPSYLQDYHCSMMIYADNAKTNDNALIKYPLSKSMSYERLSHNHRHYSMSIYFDIEPTHYEEAIKSECWRDAIRKELTALNDNKTWIIFHLPSNKRAIGCKWVFKTKHKSDGSIERHKARLVAKGFTQTEGVDFLETFSPVIKMTTIRVIFALAFAYNWHLHQLDINTAFLHGDLKEEVYMKIPLGVHVKNPKLVCKLQKSIYGLKQASRQWHDKLTGILIQSGYTKSIADYSLFTKSSNTNFTAILVYVDDLILTGNCMTEIDYMKCLLNDKFSIKYLGQLKFFLGMEIARTTK</sequence>
<dbReference type="InterPro" id="IPR057670">
    <property type="entry name" value="SH3_retrovirus"/>
</dbReference>
<dbReference type="InterPro" id="IPR039537">
    <property type="entry name" value="Retrotran_Ty1/copia-like"/>
</dbReference>
<dbReference type="InterPro" id="IPR012337">
    <property type="entry name" value="RNaseH-like_sf"/>
</dbReference>
<keyword evidence="5" id="KW-0548">Nucleotidyltransferase</keyword>
<keyword evidence="2" id="KW-0378">Hydrolase</keyword>
<feature type="region of interest" description="Disordered" evidence="3">
    <location>
        <begin position="481"/>
        <end position="505"/>
    </location>
</feature>
<dbReference type="PANTHER" id="PTHR42648">
    <property type="entry name" value="TRANSPOSASE, PUTATIVE-RELATED"/>
    <property type="match status" value="1"/>
</dbReference>
<dbReference type="OrthoDB" id="1434891at2759"/>
<evidence type="ECO:0000259" key="4">
    <source>
        <dbReference type="PROSITE" id="PS50994"/>
    </source>
</evidence>